<dbReference type="PROSITE" id="PS51462">
    <property type="entry name" value="NUDIX"/>
    <property type="match status" value="1"/>
</dbReference>
<dbReference type="Proteomes" id="UP000503540">
    <property type="component" value="Chromosome"/>
</dbReference>
<dbReference type="EMBL" id="CP046172">
    <property type="protein sequence ID" value="QIS08437.1"/>
    <property type="molecule type" value="Genomic_DNA"/>
</dbReference>
<feature type="domain" description="Nudix hydrolase" evidence="3">
    <location>
        <begin position="26"/>
        <end position="161"/>
    </location>
</feature>
<comment type="cofactor">
    <cofactor evidence="1">
        <name>Mg(2+)</name>
        <dbReference type="ChEBI" id="CHEBI:18420"/>
    </cofactor>
</comment>
<keyword evidence="2" id="KW-0378">Hydrolase</keyword>
<dbReference type="Pfam" id="PF00293">
    <property type="entry name" value="NUDIX"/>
    <property type="match status" value="1"/>
</dbReference>
<evidence type="ECO:0000313" key="4">
    <source>
        <dbReference type="EMBL" id="QIS08437.1"/>
    </source>
</evidence>
<protein>
    <submittedName>
        <fullName evidence="4">NUDIX domain-containing protein</fullName>
    </submittedName>
</protein>
<dbReference type="PANTHER" id="PTHR43046:SF16">
    <property type="entry name" value="ADP-RIBOSE PYROPHOSPHATASE YJHB-RELATED"/>
    <property type="match status" value="1"/>
</dbReference>
<evidence type="ECO:0000259" key="3">
    <source>
        <dbReference type="PROSITE" id="PS51462"/>
    </source>
</evidence>
<evidence type="ECO:0000256" key="2">
    <source>
        <dbReference type="ARBA" id="ARBA00022801"/>
    </source>
</evidence>
<gene>
    <name evidence="4" type="ORF">F5544_02585</name>
</gene>
<evidence type="ECO:0000256" key="1">
    <source>
        <dbReference type="ARBA" id="ARBA00001946"/>
    </source>
</evidence>
<accession>A0A6G9Y5S1</accession>
<dbReference type="Gene3D" id="3.90.79.10">
    <property type="entry name" value="Nucleoside Triphosphate Pyrophosphohydrolase"/>
    <property type="match status" value="1"/>
</dbReference>
<reference evidence="4 5" key="1">
    <citation type="journal article" date="2019" name="ACS Chem. Biol.">
        <title>Identification and Mobilization of a Cryptic Antibiotic Biosynthesis Gene Locus from a Human-Pathogenic Nocardia Isolate.</title>
        <authorList>
            <person name="Herisse M."/>
            <person name="Ishida K."/>
            <person name="Porter J.L."/>
            <person name="Howden B."/>
            <person name="Hertweck C."/>
            <person name="Stinear T.P."/>
            <person name="Pidot S.J."/>
        </authorList>
    </citation>
    <scope>NUCLEOTIDE SEQUENCE [LARGE SCALE GENOMIC DNA]</scope>
    <source>
        <strain evidence="4 5">AUSMDU00012717</strain>
    </source>
</reference>
<sequence length="168" mass="18950">MTPVMVGPCWQTRRHDTVCRAVRMTERHLVDVHVLLVRGTELLLSLRRSADREFDGRWHLPAGKLESNESATAGAAREAFEETGVLIEPADLRFIHTAHVVAPGRPARIGLFFVAERWSGDPVNREPDNCYELRWFSLDGLPERIIEYSAAGIRAYLGGPAYSERGWP</sequence>
<dbReference type="AlphaFoldDB" id="A0A6G9Y5S1"/>
<proteinExistence type="predicted"/>
<dbReference type="PANTHER" id="PTHR43046">
    <property type="entry name" value="GDP-MANNOSE MANNOSYL HYDROLASE"/>
    <property type="match status" value="1"/>
</dbReference>
<dbReference type="InterPro" id="IPR000086">
    <property type="entry name" value="NUDIX_hydrolase_dom"/>
</dbReference>
<dbReference type="CDD" id="cd04683">
    <property type="entry name" value="NUDIX_Hydrolase"/>
    <property type="match status" value="1"/>
</dbReference>
<keyword evidence="5" id="KW-1185">Reference proteome</keyword>
<dbReference type="InterPro" id="IPR015797">
    <property type="entry name" value="NUDIX_hydrolase-like_dom_sf"/>
</dbReference>
<name>A0A6G9Y5S1_9NOCA</name>
<dbReference type="SUPFAM" id="SSF55811">
    <property type="entry name" value="Nudix"/>
    <property type="match status" value="1"/>
</dbReference>
<dbReference type="PROSITE" id="PS00893">
    <property type="entry name" value="NUDIX_BOX"/>
    <property type="match status" value="1"/>
</dbReference>
<organism evidence="4 5">
    <name type="scientific">Nocardia arthritidis</name>
    <dbReference type="NCBI Taxonomy" id="228602"/>
    <lineage>
        <taxon>Bacteria</taxon>
        <taxon>Bacillati</taxon>
        <taxon>Actinomycetota</taxon>
        <taxon>Actinomycetes</taxon>
        <taxon>Mycobacteriales</taxon>
        <taxon>Nocardiaceae</taxon>
        <taxon>Nocardia</taxon>
    </lineage>
</organism>
<evidence type="ECO:0000313" key="5">
    <source>
        <dbReference type="Proteomes" id="UP000503540"/>
    </source>
</evidence>
<dbReference type="InterPro" id="IPR020084">
    <property type="entry name" value="NUDIX_hydrolase_CS"/>
</dbReference>
<dbReference type="GO" id="GO:0016787">
    <property type="term" value="F:hydrolase activity"/>
    <property type="evidence" value="ECO:0007669"/>
    <property type="project" value="UniProtKB-KW"/>
</dbReference>
<dbReference type="KEGG" id="nah:F5544_02585"/>